<feature type="transmembrane region" description="Helical" evidence="6">
    <location>
        <begin position="7"/>
        <end position="24"/>
    </location>
</feature>
<dbReference type="Pfam" id="PF03788">
    <property type="entry name" value="LrgA"/>
    <property type="match status" value="1"/>
</dbReference>
<keyword evidence="2" id="KW-1003">Cell membrane</keyword>
<dbReference type="OrthoDB" id="3176438at2"/>
<evidence type="ECO:0000256" key="1">
    <source>
        <dbReference type="ARBA" id="ARBA00004651"/>
    </source>
</evidence>
<proteinExistence type="predicted"/>
<protein>
    <submittedName>
        <fullName evidence="7">CidA/LrgA family protein</fullName>
    </submittedName>
</protein>
<comment type="subcellular location">
    <subcellularLocation>
        <location evidence="1">Cell membrane</location>
        <topology evidence="1">Multi-pass membrane protein</topology>
    </subcellularLocation>
</comment>
<dbReference type="Proteomes" id="UP000461768">
    <property type="component" value="Unassembled WGS sequence"/>
</dbReference>
<dbReference type="PANTHER" id="PTHR33931:SF2">
    <property type="entry name" value="HOLIN-LIKE PROTEIN CIDA"/>
    <property type="match status" value="1"/>
</dbReference>
<keyword evidence="4 6" id="KW-1133">Transmembrane helix</keyword>
<evidence type="ECO:0000256" key="3">
    <source>
        <dbReference type="ARBA" id="ARBA00022692"/>
    </source>
</evidence>
<keyword evidence="5 6" id="KW-0472">Membrane</keyword>
<accession>A0A7V7UAU2</accession>
<keyword evidence="8" id="KW-1185">Reference proteome</keyword>
<name>A0A7V7UAU2_9FIRM</name>
<evidence type="ECO:0000313" key="7">
    <source>
        <dbReference type="EMBL" id="KAB1434560.1"/>
    </source>
</evidence>
<evidence type="ECO:0000256" key="5">
    <source>
        <dbReference type="ARBA" id="ARBA00023136"/>
    </source>
</evidence>
<gene>
    <name evidence="7" type="ORF">F7O84_17905</name>
</gene>
<evidence type="ECO:0000256" key="6">
    <source>
        <dbReference type="SAM" id="Phobius"/>
    </source>
</evidence>
<comment type="caution">
    <text evidence="7">The sequence shown here is derived from an EMBL/GenBank/DDBJ whole genome shotgun (WGS) entry which is preliminary data.</text>
</comment>
<feature type="transmembrane region" description="Helical" evidence="6">
    <location>
        <begin position="84"/>
        <end position="104"/>
    </location>
</feature>
<feature type="transmembrane region" description="Helical" evidence="6">
    <location>
        <begin position="30"/>
        <end position="46"/>
    </location>
</feature>
<dbReference type="InterPro" id="IPR005538">
    <property type="entry name" value="LrgA/CidA"/>
</dbReference>
<evidence type="ECO:0000256" key="2">
    <source>
        <dbReference type="ARBA" id="ARBA00022475"/>
    </source>
</evidence>
<feature type="transmembrane region" description="Helical" evidence="6">
    <location>
        <begin position="58"/>
        <end position="78"/>
    </location>
</feature>
<reference evidence="7 8" key="1">
    <citation type="submission" date="2019-09" db="EMBL/GenBank/DDBJ databases">
        <authorList>
            <person name="Valk L.C."/>
        </authorList>
    </citation>
    <scope>NUCLEOTIDE SEQUENCE [LARGE SCALE GENOMIC DNA]</scope>
    <source>
        <strain evidence="7">GalUA</strain>
    </source>
</reference>
<dbReference type="AlphaFoldDB" id="A0A7V7UAU2"/>
<dbReference type="EMBL" id="WAGX01000008">
    <property type="protein sequence ID" value="KAB1434560.1"/>
    <property type="molecule type" value="Genomic_DNA"/>
</dbReference>
<organism evidence="7 8">
    <name type="scientific">Candidatus Galacturonatibacter soehngenii</name>
    <dbReference type="NCBI Taxonomy" id="2307010"/>
    <lineage>
        <taxon>Bacteria</taxon>
        <taxon>Bacillati</taxon>
        <taxon>Bacillota</taxon>
        <taxon>Clostridia</taxon>
        <taxon>Lachnospirales</taxon>
        <taxon>Lachnospiraceae</taxon>
        <taxon>Candidatus Galacturonatibacter</taxon>
    </lineage>
</organism>
<evidence type="ECO:0000313" key="8">
    <source>
        <dbReference type="Proteomes" id="UP000461768"/>
    </source>
</evidence>
<sequence>MKYLRQFGIILAVTCIGELFKYFIELPIPSSIYGLVLMLTLLKTGLIKVERVKDTGVFLIDIMPLMFIPAGVGLLLSWKQLKNMLLPVCVITIITTILVMIVSGKVTDYMIKRRKPNE</sequence>
<evidence type="ECO:0000256" key="4">
    <source>
        <dbReference type="ARBA" id="ARBA00022989"/>
    </source>
</evidence>
<reference evidence="7 8" key="2">
    <citation type="submission" date="2020-02" db="EMBL/GenBank/DDBJ databases">
        <title>Candidatus Galacturonibacter soehngenii shows hetero-acetogenic catabolism of galacturonic acid but lacks a canonical carbon monoxide dehydrogenase/acetyl-CoA synthase complex.</title>
        <authorList>
            <person name="Diender M."/>
            <person name="Stouten G.R."/>
            <person name="Petersen J.F."/>
            <person name="Nielsen P.H."/>
            <person name="Dueholm M.S."/>
            <person name="Pronk J.T."/>
            <person name="Van Loosdrecht M.C.M."/>
        </authorList>
    </citation>
    <scope>NUCLEOTIDE SEQUENCE [LARGE SCALE GENOMIC DNA]</scope>
    <source>
        <strain evidence="7">GalUA</strain>
    </source>
</reference>
<dbReference type="PANTHER" id="PTHR33931">
    <property type="entry name" value="HOLIN-LIKE PROTEIN CIDA-RELATED"/>
    <property type="match status" value="1"/>
</dbReference>
<keyword evidence="3 6" id="KW-0812">Transmembrane</keyword>
<dbReference type="GO" id="GO:0005886">
    <property type="term" value="C:plasma membrane"/>
    <property type="evidence" value="ECO:0007669"/>
    <property type="project" value="UniProtKB-SubCell"/>
</dbReference>